<dbReference type="Gene3D" id="3.10.620.30">
    <property type="match status" value="1"/>
</dbReference>
<reference evidence="4" key="1">
    <citation type="journal article" date="2021" name="PeerJ">
        <title>Extensive microbial diversity within the chicken gut microbiome revealed by metagenomics and culture.</title>
        <authorList>
            <person name="Gilroy R."/>
            <person name="Ravi A."/>
            <person name="Getino M."/>
            <person name="Pursley I."/>
            <person name="Horton D.L."/>
            <person name="Alikhan N.F."/>
            <person name="Baker D."/>
            <person name="Gharbi K."/>
            <person name="Hall N."/>
            <person name="Watson M."/>
            <person name="Adriaenssens E.M."/>
            <person name="Foster-Nyarko E."/>
            <person name="Jarju S."/>
            <person name="Secka A."/>
            <person name="Antonio M."/>
            <person name="Oren A."/>
            <person name="Chaudhuri R.R."/>
            <person name="La Ragione R."/>
            <person name="Hildebrand F."/>
            <person name="Pallen M.J."/>
        </authorList>
    </citation>
    <scope>NUCLEOTIDE SEQUENCE</scope>
    <source>
        <strain evidence="4">ChiGjej6B6-14162</strain>
    </source>
</reference>
<keyword evidence="1" id="KW-0732">Signal</keyword>
<evidence type="ECO:0000313" key="4">
    <source>
        <dbReference type="EMBL" id="HIX74398.1"/>
    </source>
</evidence>
<organism evidence="4 5">
    <name type="scientific">Candidatus Parabacteroides intestinipullorum</name>
    <dbReference type="NCBI Taxonomy" id="2838723"/>
    <lineage>
        <taxon>Bacteria</taxon>
        <taxon>Pseudomonadati</taxon>
        <taxon>Bacteroidota</taxon>
        <taxon>Bacteroidia</taxon>
        <taxon>Bacteroidales</taxon>
        <taxon>Tannerellaceae</taxon>
        <taxon>Parabacteroides</taxon>
    </lineage>
</organism>
<feature type="signal peptide" evidence="1">
    <location>
        <begin position="1"/>
        <end position="27"/>
    </location>
</feature>
<protein>
    <submittedName>
        <fullName evidence="4">DUF3857 domain-containing protein</fullName>
    </submittedName>
</protein>
<dbReference type="Pfam" id="PF12970">
    <property type="entry name" value="DUF3858"/>
    <property type="match status" value="1"/>
</dbReference>
<evidence type="ECO:0000259" key="2">
    <source>
        <dbReference type="Pfam" id="PF12969"/>
    </source>
</evidence>
<proteinExistence type="predicted"/>
<feature type="domain" description="DUF3858" evidence="3">
    <location>
        <begin position="452"/>
        <end position="567"/>
    </location>
</feature>
<dbReference type="Gene3D" id="2.60.120.1130">
    <property type="match status" value="1"/>
</dbReference>
<evidence type="ECO:0000256" key="1">
    <source>
        <dbReference type="SAM" id="SignalP"/>
    </source>
</evidence>
<accession>A0A9D2BFR6</accession>
<evidence type="ECO:0000313" key="5">
    <source>
        <dbReference type="Proteomes" id="UP000886740"/>
    </source>
</evidence>
<comment type="caution">
    <text evidence="4">The sequence shown here is derived from an EMBL/GenBank/DDBJ whole genome shotgun (WGS) entry which is preliminary data.</text>
</comment>
<feature type="chain" id="PRO_5039499274" evidence="1">
    <location>
        <begin position="28"/>
        <end position="570"/>
    </location>
</feature>
<gene>
    <name evidence="4" type="ORF">H9977_05120</name>
</gene>
<dbReference type="Pfam" id="PF12969">
    <property type="entry name" value="DUF3857"/>
    <property type="match status" value="1"/>
</dbReference>
<evidence type="ECO:0000259" key="3">
    <source>
        <dbReference type="Pfam" id="PF12970"/>
    </source>
</evidence>
<sequence>MNKINTRNRWIFRLLCLCLLIPTLAWAANEAEYKKLSKSYTLHADNSQEFRYVMELTLLTHTAMNSTYGETFIVYDPKIQELKINEAYTRQKDGKIVRLPDNALVEVLPSAAVDAPAFNHLKEMVVVHTGLELGATIVLDYSILTRPGNIKEPLEIYEPFLQSSPVKEFTLTVNHPKDVPFIYSIANEADYCRAQTDSNNQTQTWTWHNLPAASREPGVSVRNGDQPCFMGTTAPSISTTLQPLQEQYKQLYGEGNPVIASISESLIEEQENETGEIRAILDYVYGLDQVAVTLPMSHYRCRPIDQIISGAYGTSLEKCFLLSALLNGAGFNAEPIIVFRTKAEQGLCRPAIEQTAIHCQWGDKSLLLSPDSYKRPNVDPEHQTLLSLTTGQPIKIQAFQESRIEGDITINLQNGEPKVTGQYQIGNDLLPYFSDNTIQEEHASIEQVADKFYILTLPEAPQGVATLGYGHLNSRRETNLLLPRIIDEHYTTTIISQNGLEPQTPPCEKQIENKVGKLIIRINQEKDRVIVERQLTIHQRLITPKNYPDFHQLMTEWEDKAGRSLVFKRK</sequence>
<dbReference type="AlphaFoldDB" id="A0A9D2BFR6"/>
<dbReference type="Proteomes" id="UP000886740">
    <property type="component" value="Unassembled WGS sequence"/>
</dbReference>
<reference evidence="4" key="2">
    <citation type="submission" date="2021-04" db="EMBL/GenBank/DDBJ databases">
        <authorList>
            <person name="Gilroy R."/>
        </authorList>
    </citation>
    <scope>NUCLEOTIDE SEQUENCE</scope>
    <source>
        <strain evidence="4">ChiGjej6B6-14162</strain>
    </source>
</reference>
<feature type="domain" description="DUF3857" evidence="2">
    <location>
        <begin position="44"/>
        <end position="212"/>
    </location>
</feature>
<dbReference type="EMBL" id="DXEL01000039">
    <property type="protein sequence ID" value="HIX74398.1"/>
    <property type="molecule type" value="Genomic_DNA"/>
</dbReference>
<dbReference type="InterPro" id="IPR024618">
    <property type="entry name" value="DUF3857"/>
</dbReference>
<dbReference type="InterPro" id="IPR024544">
    <property type="entry name" value="DUF3858"/>
</dbReference>
<name>A0A9D2BFR6_9BACT</name>
<dbReference type="Gene3D" id="2.60.40.3140">
    <property type="match status" value="1"/>
</dbReference>